<protein>
    <recommendedName>
        <fullName evidence="3">FXSXX-COOH protein</fullName>
    </recommendedName>
</protein>
<gene>
    <name evidence="1" type="ORF">BEK98_10240</name>
</gene>
<dbReference type="AlphaFoldDB" id="A0A233SNR5"/>
<comment type="caution">
    <text evidence="1">The sequence shown here is derived from an EMBL/GenBank/DDBJ whole genome shotgun (WGS) entry which is preliminary data.</text>
</comment>
<accession>A0A233SNR5</accession>
<dbReference type="EMBL" id="MCGQ01000009">
    <property type="protein sequence ID" value="OXY97291.1"/>
    <property type="molecule type" value="Genomic_DNA"/>
</dbReference>
<name>A0A233SNR5_STRDA</name>
<proteinExistence type="predicted"/>
<evidence type="ECO:0008006" key="3">
    <source>
        <dbReference type="Google" id="ProtNLM"/>
    </source>
</evidence>
<dbReference type="OrthoDB" id="4247800at2"/>
<evidence type="ECO:0000313" key="2">
    <source>
        <dbReference type="Proteomes" id="UP000215483"/>
    </source>
</evidence>
<dbReference type="Proteomes" id="UP000215483">
    <property type="component" value="Unassembled WGS sequence"/>
</dbReference>
<keyword evidence="2" id="KW-1185">Reference proteome</keyword>
<sequence length="83" mass="8961">MATPGRDAGRAARLPDLTHVDLRTLRVLDDPALTAEVERVLRNAAECQEVWHSGEGEGELQPSVVRTFSAGLAEAGRLPDERG</sequence>
<evidence type="ECO:0000313" key="1">
    <source>
        <dbReference type="EMBL" id="OXY97291.1"/>
    </source>
</evidence>
<reference evidence="1 2" key="1">
    <citation type="submission" date="2016-07" db="EMBL/GenBank/DDBJ databases">
        <title>Draft genome of Streptomyces diastatochromogenes.</title>
        <authorList>
            <person name="Podduturi R."/>
            <person name="Lukassen M.B."/>
            <person name="Clausen N."/>
            <person name="Nielsen J.L."/>
            <person name="Jorgensen N.O."/>
        </authorList>
    </citation>
    <scope>NUCLEOTIDE SEQUENCE [LARGE SCALE GENOMIC DNA]</scope>
    <source>
        <strain evidence="1 2">DSM 40608</strain>
    </source>
</reference>
<organism evidence="1 2">
    <name type="scientific">Streptomyces diastatochromogenes</name>
    <dbReference type="NCBI Taxonomy" id="42236"/>
    <lineage>
        <taxon>Bacteria</taxon>
        <taxon>Bacillati</taxon>
        <taxon>Actinomycetota</taxon>
        <taxon>Actinomycetes</taxon>
        <taxon>Kitasatosporales</taxon>
        <taxon>Streptomycetaceae</taxon>
        <taxon>Streptomyces</taxon>
    </lineage>
</organism>